<feature type="transmembrane region" description="Helical" evidence="1">
    <location>
        <begin position="59"/>
        <end position="77"/>
    </location>
</feature>
<gene>
    <name evidence="2" type="ORF">ACFQZS_10090</name>
</gene>
<protein>
    <submittedName>
        <fullName evidence="2">DUF2752 domain-containing protein</fullName>
    </submittedName>
</protein>
<keyword evidence="1" id="KW-1133">Transmembrane helix</keyword>
<dbReference type="InterPro" id="IPR021215">
    <property type="entry name" value="DUF2752"/>
</dbReference>
<proteinExistence type="predicted"/>
<reference evidence="3" key="1">
    <citation type="journal article" date="2019" name="Int. J. Syst. Evol. Microbiol.">
        <title>The Global Catalogue of Microorganisms (GCM) 10K type strain sequencing project: providing services to taxonomists for standard genome sequencing and annotation.</title>
        <authorList>
            <consortium name="The Broad Institute Genomics Platform"/>
            <consortium name="The Broad Institute Genome Sequencing Center for Infectious Disease"/>
            <person name="Wu L."/>
            <person name="Ma J."/>
        </authorList>
    </citation>
    <scope>NUCLEOTIDE SEQUENCE [LARGE SCALE GENOMIC DNA]</scope>
    <source>
        <strain evidence="3">CCUG 63418</strain>
    </source>
</reference>
<organism evidence="2 3">
    <name type="scientific">Mucilaginibacter calamicampi</name>
    <dbReference type="NCBI Taxonomy" id="1302352"/>
    <lineage>
        <taxon>Bacteria</taxon>
        <taxon>Pseudomonadati</taxon>
        <taxon>Bacteroidota</taxon>
        <taxon>Sphingobacteriia</taxon>
        <taxon>Sphingobacteriales</taxon>
        <taxon>Sphingobacteriaceae</taxon>
        <taxon>Mucilaginibacter</taxon>
    </lineage>
</organism>
<comment type="caution">
    <text evidence="2">The sequence shown here is derived from an EMBL/GenBank/DDBJ whole genome shotgun (WGS) entry which is preliminary data.</text>
</comment>
<dbReference type="RefSeq" id="WP_377099808.1">
    <property type="nucleotide sequence ID" value="NZ_JBHTHU010000006.1"/>
</dbReference>
<dbReference type="Proteomes" id="UP001596958">
    <property type="component" value="Unassembled WGS sequence"/>
</dbReference>
<name>A0ABW2YXF0_9SPHI</name>
<sequence>MVIVSAIINISRSQPLFISWLRDHLLPCPFKYFTGLDCPGCGFQRSVLALMQGNLSESFRLYPATIPLLLFIIYTLADRFFKLDTEKGLLKKSFFVIVGWLVLISYGFKLWHIAYDKSAALAVATI</sequence>
<evidence type="ECO:0000313" key="2">
    <source>
        <dbReference type="EMBL" id="MFD0750493.1"/>
    </source>
</evidence>
<accession>A0ABW2YXF0</accession>
<keyword evidence="1" id="KW-0472">Membrane</keyword>
<keyword evidence="3" id="KW-1185">Reference proteome</keyword>
<keyword evidence="1" id="KW-0812">Transmembrane</keyword>
<dbReference type="Pfam" id="PF10825">
    <property type="entry name" value="DUF2752"/>
    <property type="match status" value="1"/>
</dbReference>
<dbReference type="EMBL" id="JBHTHU010000006">
    <property type="protein sequence ID" value="MFD0750493.1"/>
    <property type="molecule type" value="Genomic_DNA"/>
</dbReference>
<evidence type="ECO:0000256" key="1">
    <source>
        <dbReference type="SAM" id="Phobius"/>
    </source>
</evidence>
<feature type="transmembrane region" description="Helical" evidence="1">
    <location>
        <begin position="89"/>
        <end position="108"/>
    </location>
</feature>
<evidence type="ECO:0000313" key="3">
    <source>
        <dbReference type="Proteomes" id="UP001596958"/>
    </source>
</evidence>